<evidence type="ECO:0000259" key="2">
    <source>
        <dbReference type="Pfam" id="PF03629"/>
    </source>
</evidence>
<dbReference type="AlphaFoldDB" id="A0A9E8SNA0"/>
<reference evidence="5" key="1">
    <citation type="submission" date="2022-11" db="EMBL/GenBank/DDBJ databases">
        <title>Dyadobacter pollutisoli sp. nov., isolated from plastic dumped soil.</title>
        <authorList>
            <person name="Kim J.M."/>
            <person name="Kim K.R."/>
            <person name="Lee J.K."/>
            <person name="Hao L."/>
            <person name="Jeon C.O."/>
        </authorList>
    </citation>
    <scope>NUCLEOTIDE SEQUENCE</scope>
    <source>
        <strain evidence="5">U1</strain>
    </source>
</reference>
<dbReference type="InterPro" id="IPR005181">
    <property type="entry name" value="SASA"/>
</dbReference>
<accession>A0A9E8SNA0</accession>
<evidence type="ECO:0000259" key="4">
    <source>
        <dbReference type="Pfam" id="PF19081"/>
    </source>
</evidence>
<protein>
    <submittedName>
        <fullName evidence="5">T9SS type A sorting domain-containing protein</fullName>
    </submittedName>
</protein>
<dbReference type="Gene3D" id="3.40.50.1110">
    <property type="entry name" value="SGNH hydrolase"/>
    <property type="match status" value="1"/>
</dbReference>
<dbReference type="NCBIfam" id="TIGR04183">
    <property type="entry name" value="Por_Secre_tail"/>
    <property type="match status" value="1"/>
</dbReference>
<evidence type="ECO:0000313" key="5">
    <source>
        <dbReference type="EMBL" id="WAC13546.1"/>
    </source>
</evidence>
<feature type="domain" description="Sialate O-acetylesterase" evidence="2">
    <location>
        <begin position="127"/>
        <end position="332"/>
    </location>
</feature>
<evidence type="ECO:0000256" key="1">
    <source>
        <dbReference type="ARBA" id="ARBA00022801"/>
    </source>
</evidence>
<keyword evidence="6" id="KW-1185">Reference proteome</keyword>
<dbReference type="SUPFAM" id="SSF52266">
    <property type="entry name" value="SGNH hydrolase"/>
    <property type="match status" value="1"/>
</dbReference>
<dbReference type="Proteomes" id="UP001164653">
    <property type="component" value="Chromosome"/>
</dbReference>
<dbReference type="Pfam" id="PF19081">
    <property type="entry name" value="Ig_7"/>
    <property type="match status" value="1"/>
</dbReference>
<sequence length="720" mass="78661">MFESNSVLRFFWLLAILHFSTFCVNAQLQVSFPGERSIFQRQANGSTKVSISGNYTSEIDKIEVRAVPVKAGQGTDVPWTVLEDKPKGGVYNGQLQLSGGWYTLEVRGSLSGKVVGTDQISKMGVGEVFIISGQSNAQGVDARKDFPLPPGASDDRVNYINYNNEFQSSLNDPPAAVFEQLQLQDSLHVLGPNGNTAWCWGILGDLLTKKLNVPILFINTAWSGTSIQNWLLSSQNKPTTSVYSDSYRFPAQMPYGNLRLAVQHYASQYGARAVLWMLGESDNYPVRMGFDEFRADLESVIKKLGSDTNTKLPWIISKTSRVTDGTGVSVTNPAIIDAQNAVIKELGGITFSGPDTDDLPITRVDGTHFYGVEALTVLANAWNDVLSENFLKGVNPLVSNQLPKVQVVCEAGNNSISLSLPDNFGSYVWSIEQNGNTIEQTGKSLSISAPGVYSAKVKDIYGNTLRTQQIVIQSAIKPATPSILQAGMQQICADSSMTLNVAAGSDKYRWYNEGQTNAVQTGNTLEVKQTGSFVVRSENVFGCISDNSSPASIIVQSQIAKPVIAKIGPFDIALTSSNTDRNTSFVWKRDQEILTATKDTIQTDMPGVYSAKIAQTFTMEGNSLTCYSPASDELLVGSNQVSELVIFPNPVYGGEVYIESKEEIQQADIAVYDSFGRVLILLKQDLERRAKVPLHHLGPGKYIVRIKTATMDVKKQIIVR</sequence>
<feature type="domain" description="Ig-like" evidence="4">
    <location>
        <begin position="478"/>
        <end position="555"/>
    </location>
</feature>
<dbReference type="InterPro" id="IPR036514">
    <property type="entry name" value="SGNH_hydro_sf"/>
</dbReference>
<dbReference type="EMBL" id="CP112998">
    <property type="protein sequence ID" value="WAC13546.1"/>
    <property type="molecule type" value="Genomic_DNA"/>
</dbReference>
<evidence type="ECO:0000259" key="3">
    <source>
        <dbReference type="Pfam" id="PF18962"/>
    </source>
</evidence>
<dbReference type="InterPro" id="IPR044023">
    <property type="entry name" value="Ig_7"/>
</dbReference>
<keyword evidence="1" id="KW-0378">Hydrolase</keyword>
<name>A0A9E8SNA0_9BACT</name>
<proteinExistence type="predicted"/>
<dbReference type="KEGG" id="dpf:ON006_06230"/>
<gene>
    <name evidence="5" type="ORF">ON006_06230</name>
</gene>
<dbReference type="Pfam" id="PF18962">
    <property type="entry name" value="Por_Secre_tail"/>
    <property type="match status" value="1"/>
</dbReference>
<dbReference type="InterPro" id="IPR026444">
    <property type="entry name" value="Secre_tail"/>
</dbReference>
<dbReference type="GO" id="GO:0016788">
    <property type="term" value="F:hydrolase activity, acting on ester bonds"/>
    <property type="evidence" value="ECO:0007669"/>
    <property type="project" value="UniProtKB-ARBA"/>
</dbReference>
<organism evidence="5 6">
    <name type="scientific">Dyadobacter pollutisoli</name>
    <dbReference type="NCBI Taxonomy" id="2910158"/>
    <lineage>
        <taxon>Bacteria</taxon>
        <taxon>Pseudomonadati</taxon>
        <taxon>Bacteroidota</taxon>
        <taxon>Cytophagia</taxon>
        <taxon>Cytophagales</taxon>
        <taxon>Spirosomataceae</taxon>
        <taxon>Dyadobacter</taxon>
    </lineage>
</organism>
<dbReference type="Pfam" id="PF03629">
    <property type="entry name" value="SASA"/>
    <property type="match status" value="1"/>
</dbReference>
<evidence type="ECO:0000313" key="6">
    <source>
        <dbReference type="Proteomes" id="UP001164653"/>
    </source>
</evidence>
<dbReference type="RefSeq" id="WP_244819346.1">
    <property type="nucleotide sequence ID" value="NZ_CP112998.1"/>
</dbReference>
<feature type="domain" description="Secretion system C-terminal sorting" evidence="3">
    <location>
        <begin position="646"/>
        <end position="718"/>
    </location>
</feature>